<evidence type="ECO:0000256" key="5">
    <source>
        <dbReference type="ARBA" id="ARBA00022801"/>
    </source>
</evidence>
<gene>
    <name evidence="13" type="ORF">GUH15_17785</name>
    <name evidence="12" type="ORF">XAC3562_970021</name>
</gene>
<dbReference type="KEGG" id="xcn:J169_04432"/>
<dbReference type="GeneID" id="66913234"/>
<evidence type="ECO:0000256" key="9">
    <source>
        <dbReference type="RuleBase" id="RU361174"/>
    </source>
</evidence>
<dbReference type="GO" id="GO:0045493">
    <property type="term" value="P:xylan catabolic process"/>
    <property type="evidence" value="ECO:0007669"/>
    <property type="project" value="UniProtKB-KW"/>
</dbReference>
<dbReference type="PANTHER" id="PTHR31490">
    <property type="entry name" value="GLYCOSYL HYDROLASE"/>
    <property type="match status" value="1"/>
</dbReference>
<dbReference type="PRINTS" id="PR00134">
    <property type="entry name" value="GLHYDRLASE10"/>
</dbReference>
<evidence type="ECO:0000259" key="11">
    <source>
        <dbReference type="PROSITE" id="PS51760"/>
    </source>
</evidence>
<evidence type="ECO:0000313" key="13">
    <source>
        <dbReference type="EMBL" id="MBD4337873.1"/>
    </source>
</evidence>
<dbReference type="Pfam" id="PF00331">
    <property type="entry name" value="Glyco_hydro_10"/>
    <property type="match status" value="1"/>
</dbReference>
<sequence length="330" mass="36806">MHMRAVILGLSMAAGMAAPVHAAPLAATASKFLGCAYGAQQAPGFAQYWNKLTPENGGKWGSVEAVRDQMDWSTLDAAYRFAQANQMPFQMHVMVWGNQQPEWIKTLRPAEQRREIEQWFAAVAQRYPDIALLEVVNEPLNDPPSKADTGGGNYLQALGGNGDSGWEWVLQSFRLARRHFPHTKLMINDYSITSSAQATQKYLQIVRLLQRENLVDAIGVQEHAFETTPEVAVSVHRDNLDALAATGLPIYITEFDLDGPTDAQQLADYKRVFPVFWEHPAVHGITLWGFRPGLWRDKEAAYLIRADGTERPALTWLRDYVAAHPGTPAP</sequence>
<accession>A0A0U5FP86</accession>
<dbReference type="KEGG" id="xcr:J163_04385"/>
<evidence type="ECO:0000313" key="12">
    <source>
        <dbReference type="EMBL" id="CEG19237.1"/>
    </source>
</evidence>
<dbReference type="KEGG" id="xcw:J162_04390"/>
<dbReference type="KEGG" id="xcm:J164_04385"/>
<dbReference type="EC" id="3.2.1.8" evidence="9"/>
<dbReference type="EMBL" id="JAABFR010001386">
    <property type="protein sequence ID" value="MBD4337873.1"/>
    <property type="molecule type" value="Genomic_DNA"/>
</dbReference>
<feature type="signal peptide" evidence="10">
    <location>
        <begin position="1"/>
        <end position="22"/>
    </location>
</feature>
<dbReference type="InterPro" id="IPR044846">
    <property type="entry name" value="GH10"/>
</dbReference>
<proteinExistence type="inferred from homology"/>
<keyword evidence="5 9" id="KW-0378">Hydrolase</keyword>
<keyword evidence="8 9" id="KW-0624">Polysaccharide degradation</keyword>
<protein>
    <recommendedName>
        <fullName evidence="9">Beta-xylanase</fullName>
        <ecNumber evidence="9">3.2.1.8</ecNumber>
    </recommendedName>
</protein>
<comment type="catalytic activity">
    <reaction evidence="1 9">
        <text>Endohydrolysis of (1-&gt;4)-beta-D-xylosidic linkages in xylans.</text>
        <dbReference type="EC" id="3.2.1.8"/>
    </reaction>
</comment>
<dbReference type="Proteomes" id="UP000052230">
    <property type="component" value="Unassembled WGS sequence"/>
</dbReference>
<keyword evidence="6 9" id="KW-0119">Carbohydrate metabolism</keyword>
<dbReference type="KEGG" id="xcu:J159_04384"/>
<feature type="domain" description="GH10" evidence="11">
    <location>
        <begin position="22"/>
        <end position="320"/>
    </location>
</feature>
<dbReference type="SMART" id="SM00633">
    <property type="entry name" value="Glyco_10"/>
    <property type="match status" value="1"/>
</dbReference>
<dbReference type="EMBL" id="CCXZ01000196">
    <property type="protein sequence ID" value="CEG19237.1"/>
    <property type="molecule type" value="Genomic_DNA"/>
</dbReference>
<dbReference type="KEGG" id="xcf:J172_04425"/>
<keyword evidence="7 9" id="KW-0326">Glycosidase</keyword>
<evidence type="ECO:0000256" key="3">
    <source>
        <dbReference type="ARBA" id="ARBA00022651"/>
    </source>
</evidence>
<name>A0A0U5FP86_XANCI</name>
<dbReference type="AlphaFoldDB" id="A0A0U5FP86"/>
<evidence type="ECO:0000256" key="1">
    <source>
        <dbReference type="ARBA" id="ARBA00000681"/>
    </source>
</evidence>
<evidence type="ECO:0000256" key="4">
    <source>
        <dbReference type="ARBA" id="ARBA00022729"/>
    </source>
</evidence>
<evidence type="ECO:0000256" key="8">
    <source>
        <dbReference type="ARBA" id="ARBA00023326"/>
    </source>
</evidence>
<comment type="similarity">
    <text evidence="2 9">Belongs to the glycosyl hydrolase 10 (cellulase F) family.</text>
</comment>
<dbReference type="SUPFAM" id="SSF51445">
    <property type="entry name" value="(Trans)glycosidases"/>
    <property type="match status" value="1"/>
</dbReference>
<dbReference type="OMA" id="TIWDFYD"/>
<dbReference type="InterPro" id="IPR017853">
    <property type="entry name" value="GH"/>
</dbReference>
<feature type="chain" id="PRO_5044547592" description="Beta-xylanase" evidence="10">
    <location>
        <begin position="23"/>
        <end position="330"/>
    </location>
</feature>
<dbReference type="PATRIC" id="fig|434928.28.peg.4585"/>
<dbReference type="InterPro" id="IPR001000">
    <property type="entry name" value="GH10_dom"/>
</dbReference>
<keyword evidence="3 13" id="KW-0858">Xylan degradation</keyword>
<evidence type="ECO:0000256" key="10">
    <source>
        <dbReference type="SAM" id="SignalP"/>
    </source>
</evidence>
<organism evidence="12 14">
    <name type="scientific">Xanthomonas citri pv. citri</name>
    <dbReference type="NCBI Taxonomy" id="611301"/>
    <lineage>
        <taxon>Bacteria</taxon>
        <taxon>Pseudomonadati</taxon>
        <taxon>Pseudomonadota</taxon>
        <taxon>Gammaproteobacteria</taxon>
        <taxon>Lysobacterales</taxon>
        <taxon>Lysobacteraceae</taxon>
        <taxon>Xanthomonas</taxon>
    </lineage>
</organism>
<dbReference type="Proteomes" id="UP000653002">
    <property type="component" value="Unassembled WGS sequence"/>
</dbReference>
<evidence type="ECO:0000313" key="14">
    <source>
        <dbReference type="Proteomes" id="UP000052230"/>
    </source>
</evidence>
<dbReference type="Gene3D" id="3.20.20.80">
    <property type="entry name" value="Glycosidases"/>
    <property type="match status" value="1"/>
</dbReference>
<evidence type="ECO:0000256" key="6">
    <source>
        <dbReference type="ARBA" id="ARBA00023277"/>
    </source>
</evidence>
<dbReference type="RefSeq" id="WP_003485050.1">
    <property type="nucleotide sequence ID" value="NZ_CAVLHM010000019.1"/>
</dbReference>
<dbReference type="PANTHER" id="PTHR31490:SF88">
    <property type="entry name" value="BETA-XYLANASE"/>
    <property type="match status" value="1"/>
</dbReference>
<keyword evidence="14" id="KW-1185">Reference proteome</keyword>
<evidence type="ECO:0000256" key="7">
    <source>
        <dbReference type="ARBA" id="ARBA00023295"/>
    </source>
</evidence>
<dbReference type="PROSITE" id="PS51760">
    <property type="entry name" value="GH10_2"/>
    <property type="match status" value="1"/>
</dbReference>
<comment type="caution">
    <text evidence="12">The sequence shown here is derived from an EMBL/GenBank/DDBJ whole genome shotgun (WGS) entry which is preliminary data.</text>
</comment>
<reference evidence="13" key="2">
    <citation type="submission" date="2020-01" db="EMBL/GenBank/DDBJ databases">
        <authorList>
            <person name="Richard D."/>
        </authorList>
    </citation>
    <scope>NUCLEOTIDE SEQUENCE</scope>
    <source>
        <strain evidence="13">JP541</strain>
    </source>
</reference>
<reference evidence="12 14" key="1">
    <citation type="submission" date="2014-09" db="EMBL/GenBank/DDBJ databases">
        <authorList>
            <person name="Regsiter A."/>
        </authorList>
    </citation>
    <scope>NUCLEOTIDE SEQUENCE [LARGE SCALE GENOMIC DNA]</scope>
</reference>
<keyword evidence="4 10" id="KW-0732">Signal</keyword>
<dbReference type="GO" id="GO:0031176">
    <property type="term" value="F:endo-1,4-beta-xylanase activity"/>
    <property type="evidence" value="ECO:0007669"/>
    <property type="project" value="UniProtKB-EC"/>
</dbReference>
<evidence type="ECO:0000256" key="2">
    <source>
        <dbReference type="ARBA" id="ARBA00007495"/>
    </source>
</evidence>